<accession>A0ABP1GAT0</accession>
<keyword evidence="5 6" id="KW-0472">Membrane</keyword>
<proteinExistence type="inferred from homology"/>
<keyword evidence="8" id="KW-1185">Reference proteome</keyword>
<comment type="caution">
    <text evidence="6">Lacks conserved residue(s) required for the propagation of feature annotation.</text>
</comment>
<evidence type="ECO:0000313" key="7">
    <source>
        <dbReference type="EMBL" id="CAL5229197.1"/>
    </source>
</evidence>
<evidence type="ECO:0000256" key="5">
    <source>
        <dbReference type="ARBA" id="ARBA00023136"/>
    </source>
</evidence>
<keyword evidence="4 6" id="KW-1133">Transmembrane helix</keyword>
<name>A0ABP1GAT0_9CHLO</name>
<sequence length="174" mass="19269">MAALVPIAAEVGLQLLLQPASSSAVANAGCIAAGMVFPAYASCKALDGGSSTEKSHWLAYWIAFGGVSAVEAFLTRRFPGYYHLKLLLLLWLQSKRYQGAWRLYIEFIRPLYRKLKPKADAALTQAASVLDNREVRSASEHVHSALTKVPILEWFLRDPVDESSLERFFSRLLG</sequence>
<dbReference type="PANTHER" id="PTHR12300:SF161">
    <property type="entry name" value="RECEPTOR EXPRESSION-ENHANCING PROTEIN"/>
    <property type="match status" value="1"/>
</dbReference>
<evidence type="ECO:0000256" key="2">
    <source>
        <dbReference type="ARBA" id="ARBA00008573"/>
    </source>
</evidence>
<feature type="transmembrane region" description="Helical" evidence="6">
    <location>
        <begin position="57"/>
        <end position="75"/>
    </location>
</feature>
<dbReference type="InterPro" id="IPR004345">
    <property type="entry name" value="TB2_DP1_HVA22"/>
</dbReference>
<dbReference type="Proteomes" id="UP001497392">
    <property type="component" value="Unassembled WGS sequence"/>
</dbReference>
<dbReference type="Pfam" id="PF03134">
    <property type="entry name" value="TB2_DP1_HVA22"/>
    <property type="match status" value="1"/>
</dbReference>
<evidence type="ECO:0000313" key="8">
    <source>
        <dbReference type="Proteomes" id="UP001497392"/>
    </source>
</evidence>
<dbReference type="EMBL" id="CAXHTA020000020">
    <property type="protein sequence ID" value="CAL5229197.1"/>
    <property type="molecule type" value="Genomic_DNA"/>
</dbReference>
<evidence type="ECO:0000256" key="4">
    <source>
        <dbReference type="ARBA" id="ARBA00022989"/>
    </source>
</evidence>
<gene>
    <name evidence="7" type="primary">g12479</name>
    <name evidence="7" type="ORF">VP750_LOCUS11103</name>
</gene>
<protein>
    <recommendedName>
        <fullName evidence="6">HVA22-like protein</fullName>
    </recommendedName>
</protein>
<keyword evidence="3 6" id="KW-0812">Transmembrane</keyword>
<organism evidence="7 8">
    <name type="scientific">Coccomyxa viridis</name>
    <dbReference type="NCBI Taxonomy" id="1274662"/>
    <lineage>
        <taxon>Eukaryota</taxon>
        <taxon>Viridiplantae</taxon>
        <taxon>Chlorophyta</taxon>
        <taxon>core chlorophytes</taxon>
        <taxon>Trebouxiophyceae</taxon>
        <taxon>Trebouxiophyceae incertae sedis</taxon>
        <taxon>Coccomyxaceae</taxon>
        <taxon>Coccomyxa</taxon>
    </lineage>
</organism>
<comment type="similarity">
    <text evidence="2 6">Belongs to the DP1 family.</text>
</comment>
<reference evidence="7 8" key="1">
    <citation type="submission" date="2024-06" db="EMBL/GenBank/DDBJ databases">
        <authorList>
            <person name="Kraege A."/>
            <person name="Thomma B."/>
        </authorList>
    </citation>
    <scope>NUCLEOTIDE SEQUENCE [LARGE SCALE GENOMIC DNA]</scope>
</reference>
<evidence type="ECO:0000256" key="6">
    <source>
        <dbReference type="RuleBase" id="RU362006"/>
    </source>
</evidence>
<comment type="subcellular location">
    <subcellularLocation>
        <location evidence="1 6">Membrane</location>
        <topology evidence="1 6">Multi-pass membrane protein</topology>
    </subcellularLocation>
</comment>
<evidence type="ECO:0000256" key="3">
    <source>
        <dbReference type="ARBA" id="ARBA00022692"/>
    </source>
</evidence>
<dbReference type="PANTHER" id="PTHR12300">
    <property type="entry name" value="HVA22-LIKE PROTEINS"/>
    <property type="match status" value="1"/>
</dbReference>
<evidence type="ECO:0000256" key="1">
    <source>
        <dbReference type="ARBA" id="ARBA00004141"/>
    </source>
</evidence>
<comment type="caution">
    <text evidence="7">The sequence shown here is derived from an EMBL/GenBank/DDBJ whole genome shotgun (WGS) entry which is preliminary data.</text>
</comment>